<evidence type="ECO:0000256" key="1">
    <source>
        <dbReference type="ARBA" id="ARBA00004141"/>
    </source>
</evidence>
<evidence type="ECO:0000256" key="3">
    <source>
        <dbReference type="ARBA" id="ARBA00022989"/>
    </source>
</evidence>
<comment type="subcellular location">
    <subcellularLocation>
        <location evidence="1">Membrane</location>
        <topology evidence="1">Multi-pass membrane protein</topology>
    </subcellularLocation>
</comment>
<gene>
    <name evidence="6" type="ORF">KME28_02910</name>
</gene>
<protein>
    <submittedName>
        <fullName evidence="6">DUF4870 domain-containing protein</fullName>
    </submittedName>
</protein>
<keyword evidence="2 5" id="KW-0812">Transmembrane</keyword>
<evidence type="ECO:0000256" key="2">
    <source>
        <dbReference type="ARBA" id="ARBA00022692"/>
    </source>
</evidence>
<reference evidence="6" key="1">
    <citation type="submission" date="2021-05" db="EMBL/GenBank/DDBJ databases">
        <authorList>
            <person name="Pietrasiak N."/>
            <person name="Ward R."/>
            <person name="Stajich J.E."/>
            <person name="Kurbessoian T."/>
        </authorList>
    </citation>
    <scope>NUCLEOTIDE SEQUENCE</scope>
    <source>
        <strain evidence="6">HA4357-MV3</strain>
    </source>
</reference>
<evidence type="ECO:0000313" key="6">
    <source>
        <dbReference type="EMBL" id="MBW4430716.1"/>
    </source>
</evidence>
<dbReference type="EMBL" id="JAHHHW010000027">
    <property type="protein sequence ID" value="MBW4430716.1"/>
    <property type="molecule type" value="Genomic_DNA"/>
</dbReference>
<feature type="transmembrane region" description="Helical" evidence="5">
    <location>
        <begin position="74"/>
        <end position="97"/>
    </location>
</feature>
<accession>A0A9E3H602</accession>
<dbReference type="InterPro" id="IPR019109">
    <property type="entry name" value="MamF_MmsF"/>
</dbReference>
<evidence type="ECO:0000313" key="7">
    <source>
        <dbReference type="Proteomes" id="UP000813215"/>
    </source>
</evidence>
<dbReference type="Pfam" id="PF09685">
    <property type="entry name" value="MamF_MmsF"/>
    <property type="match status" value="1"/>
</dbReference>
<evidence type="ECO:0000256" key="4">
    <source>
        <dbReference type="ARBA" id="ARBA00023136"/>
    </source>
</evidence>
<feature type="transmembrane region" description="Helical" evidence="5">
    <location>
        <begin position="36"/>
        <end position="53"/>
    </location>
</feature>
<name>A0A9E3H602_9NOST</name>
<proteinExistence type="predicted"/>
<evidence type="ECO:0000256" key="5">
    <source>
        <dbReference type="SAM" id="Phobius"/>
    </source>
</evidence>
<keyword evidence="4 5" id="KW-0472">Membrane</keyword>
<feature type="transmembrane region" description="Helical" evidence="5">
    <location>
        <begin position="117"/>
        <end position="137"/>
    </location>
</feature>
<dbReference type="Proteomes" id="UP000813215">
    <property type="component" value="Unassembled WGS sequence"/>
</dbReference>
<dbReference type="AlphaFoldDB" id="A0A9E3H602"/>
<reference evidence="6" key="2">
    <citation type="journal article" date="2022" name="Microbiol. Resour. Announc.">
        <title>Metagenome Sequencing to Explore Phylogenomics of Terrestrial Cyanobacteria.</title>
        <authorList>
            <person name="Ward R.D."/>
            <person name="Stajich J.E."/>
            <person name="Johansen J.R."/>
            <person name="Huntemann M."/>
            <person name="Clum A."/>
            <person name="Foster B."/>
            <person name="Foster B."/>
            <person name="Roux S."/>
            <person name="Palaniappan K."/>
            <person name="Varghese N."/>
            <person name="Mukherjee S."/>
            <person name="Reddy T.B.K."/>
            <person name="Daum C."/>
            <person name="Copeland A."/>
            <person name="Chen I.A."/>
            <person name="Ivanova N.N."/>
            <person name="Kyrpides N.C."/>
            <person name="Shapiro N."/>
            <person name="Eloe-Fadrosh E.A."/>
            <person name="Pietrasiak N."/>
        </authorList>
    </citation>
    <scope>NUCLEOTIDE SEQUENCE</scope>
    <source>
        <strain evidence="6">HA4357-MV3</strain>
    </source>
</reference>
<organism evidence="6 7">
    <name type="scientific">Pelatocladus maniniholoensis HA4357-MV3</name>
    <dbReference type="NCBI Taxonomy" id="1117104"/>
    <lineage>
        <taxon>Bacteria</taxon>
        <taxon>Bacillati</taxon>
        <taxon>Cyanobacteriota</taxon>
        <taxon>Cyanophyceae</taxon>
        <taxon>Nostocales</taxon>
        <taxon>Nostocaceae</taxon>
        <taxon>Pelatocladus</taxon>
    </lineage>
</organism>
<comment type="caution">
    <text evidence="6">The sequence shown here is derived from an EMBL/GenBank/DDBJ whole genome shotgun (WGS) entry which is preliminary data.</text>
</comment>
<sequence>MTQSSNKQIRIWATLCHLSALLWIPLISLVFIGIPIYLPLLNILGPLIVWQWKKSQDPWIDFQGKESLNFQLSITVYTLIVIIFSLFLVFTTCGIALTNNVASKQLDTTLNTLLTVLIILISILLLTQLCLVIFASVKAYKGQHYRYPFTIRFLRN</sequence>
<keyword evidence="3 5" id="KW-1133">Transmembrane helix</keyword>